<keyword evidence="2" id="KW-1185">Reference proteome</keyword>
<name>A0AAP0KR46_9MAGN</name>
<gene>
    <name evidence="1" type="ORF">Sjap_003739</name>
</gene>
<protein>
    <submittedName>
        <fullName evidence="1">Uncharacterized protein</fullName>
    </submittedName>
</protein>
<comment type="caution">
    <text evidence="1">The sequence shown here is derived from an EMBL/GenBank/DDBJ whole genome shotgun (WGS) entry which is preliminary data.</text>
</comment>
<dbReference type="EMBL" id="JBBNAE010000001">
    <property type="protein sequence ID" value="KAK9156259.1"/>
    <property type="molecule type" value="Genomic_DNA"/>
</dbReference>
<proteinExistence type="predicted"/>
<dbReference type="Proteomes" id="UP001417504">
    <property type="component" value="Unassembled WGS sequence"/>
</dbReference>
<evidence type="ECO:0000313" key="2">
    <source>
        <dbReference type="Proteomes" id="UP001417504"/>
    </source>
</evidence>
<reference evidence="1 2" key="1">
    <citation type="submission" date="2024-01" db="EMBL/GenBank/DDBJ databases">
        <title>Genome assemblies of Stephania.</title>
        <authorList>
            <person name="Yang L."/>
        </authorList>
    </citation>
    <scope>NUCLEOTIDE SEQUENCE [LARGE SCALE GENOMIC DNA]</scope>
    <source>
        <strain evidence="1">QJT</strain>
        <tissue evidence="1">Leaf</tissue>
    </source>
</reference>
<dbReference type="AlphaFoldDB" id="A0AAP0KR46"/>
<organism evidence="1 2">
    <name type="scientific">Stephania japonica</name>
    <dbReference type="NCBI Taxonomy" id="461633"/>
    <lineage>
        <taxon>Eukaryota</taxon>
        <taxon>Viridiplantae</taxon>
        <taxon>Streptophyta</taxon>
        <taxon>Embryophyta</taxon>
        <taxon>Tracheophyta</taxon>
        <taxon>Spermatophyta</taxon>
        <taxon>Magnoliopsida</taxon>
        <taxon>Ranunculales</taxon>
        <taxon>Menispermaceae</taxon>
        <taxon>Menispermoideae</taxon>
        <taxon>Cissampelideae</taxon>
        <taxon>Stephania</taxon>
    </lineage>
</organism>
<evidence type="ECO:0000313" key="1">
    <source>
        <dbReference type="EMBL" id="KAK9156259.1"/>
    </source>
</evidence>
<sequence length="75" mass="8522">MAIMPSNMELQYSLWLYFLYQASILVVKVSLASENYNSCSTFDSDGWIENLSNEYLVWAEVNNGMLKEVKSGLDG</sequence>
<accession>A0AAP0KR46</accession>